<accession>A0A3N4HD97</accession>
<feature type="compositionally biased region" description="Polar residues" evidence="6">
    <location>
        <begin position="13"/>
        <end position="23"/>
    </location>
</feature>
<dbReference type="PANTHER" id="PTHR15835">
    <property type="entry name" value="NUCLEAR-INTERACTING PARTNER OF ALK"/>
    <property type="match status" value="1"/>
</dbReference>
<evidence type="ECO:0000259" key="8">
    <source>
        <dbReference type="Pfam" id="PF08600"/>
    </source>
</evidence>
<feature type="domain" description="C3HC-type" evidence="7">
    <location>
        <begin position="103"/>
        <end position="246"/>
    </location>
</feature>
<proteinExistence type="predicted"/>
<keyword evidence="5" id="KW-0539">Nucleus</keyword>
<keyword evidence="10" id="KW-1185">Reference proteome</keyword>
<evidence type="ECO:0000259" key="7">
    <source>
        <dbReference type="Pfam" id="PF07967"/>
    </source>
</evidence>
<name>A0A3N4HD97_ASCIM</name>
<keyword evidence="4" id="KW-0862">Zinc</keyword>
<dbReference type="InterPro" id="IPR012935">
    <property type="entry name" value="NuBaID_N"/>
</dbReference>
<evidence type="ECO:0000256" key="2">
    <source>
        <dbReference type="ARBA" id="ARBA00022723"/>
    </source>
</evidence>
<dbReference type="Pfam" id="PF08600">
    <property type="entry name" value="NuBaID_C"/>
    <property type="match status" value="1"/>
</dbReference>
<organism evidence="9 10">
    <name type="scientific">Ascobolus immersus RN42</name>
    <dbReference type="NCBI Taxonomy" id="1160509"/>
    <lineage>
        <taxon>Eukaryota</taxon>
        <taxon>Fungi</taxon>
        <taxon>Dikarya</taxon>
        <taxon>Ascomycota</taxon>
        <taxon>Pezizomycotina</taxon>
        <taxon>Pezizomycetes</taxon>
        <taxon>Pezizales</taxon>
        <taxon>Ascobolaceae</taxon>
        <taxon>Ascobolus</taxon>
    </lineage>
</organism>
<feature type="region of interest" description="Disordered" evidence="6">
    <location>
        <begin position="1"/>
        <end position="78"/>
    </location>
</feature>
<protein>
    <submittedName>
        <fullName evidence="9">Zf-C3HC-domain-containing protein</fullName>
    </submittedName>
</protein>
<dbReference type="AlphaFoldDB" id="A0A3N4HD97"/>
<dbReference type="InterPro" id="IPR013909">
    <property type="entry name" value="NuBaID_C"/>
</dbReference>
<comment type="subcellular location">
    <subcellularLocation>
        <location evidence="1">Nucleus</location>
    </subcellularLocation>
</comment>
<dbReference type="GO" id="GO:0008270">
    <property type="term" value="F:zinc ion binding"/>
    <property type="evidence" value="ECO:0007669"/>
    <property type="project" value="UniProtKB-KW"/>
</dbReference>
<sequence length="440" mass="47849">MYATKRKIHNLLNAATGNPSVKESTPSTPPKAAAPTTPTKADHTFATPATPDQNGTGRKRKIDEVPPPSPAPSSYSIRPVSAAGSVVSVSSGIPGRQHPTYQPWDRHEFLDRLSSYRSVDRWGAKPVEVNEVEWAKRGWECIGKERVRCVSCRAEVVVQVEVEGGAHGDDDGDVTLEDVEGSLSISAEIVRRYQELIVTSHDESCQWRKRGCEDTIYHLPLAKASNSLPPFLTRYHSLLPLTDSIPPTLTYPTIDPPLTSLDITALTRFLTSFPTHATNTINTTTPNGNALVLALFGWECEDPKIPLLHCSACFRRLGLWLFKADEGGDEASVSKLDVKGEHRDYCPWANSTTQGGEEGWITLLRVARREGSSKKTSPDVILAGTASDAGSVTQGSPGPASDGKEKTANLESRLKRLKTVYFGKGKKRNSIGGGILEKKA</sequence>
<evidence type="ECO:0000313" key="9">
    <source>
        <dbReference type="EMBL" id="RPA72269.1"/>
    </source>
</evidence>
<dbReference type="EMBL" id="ML119869">
    <property type="protein sequence ID" value="RPA72269.1"/>
    <property type="molecule type" value="Genomic_DNA"/>
</dbReference>
<evidence type="ECO:0000313" key="10">
    <source>
        <dbReference type="Proteomes" id="UP000275078"/>
    </source>
</evidence>
<dbReference type="STRING" id="1160509.A0A3N4HD97"/>
<feature type="domain" description="NuBaID C-terminal" evidence="8">
    <location>
        <begin position="290"/>
        <end position="357"/>
    </location>
</feature>
<keyword evidence="3" id="KW-0863">Zinc-finger</keyword>
<dbReference type="Pfam" id="PF07967">
    <property type="entry name" value="zf-C3HC"/>
    <property type="match status" value="1"/>
</dbReference>
<dbReference type="PANTHER" id="PTHR15835:SF6">
    <property type="entry name" value="ZINC FINGER C3HC-TYPE PROTEIN 1"/>
    <property type="match status" value="1"/>
</dbReference>
<evidence type="ECO:0000256" key="5">
    <source>
        <dbReference type="ARBA" id="ARBA00023242"/>
    </source>
</evidence>
<keyword evidence="2" id="KW-0479">Metal-binding</keyword>
<feature type="region of interest" description="Disordered" evidence="6">
    <location>
        <begin position="375"/>
        <end position="409"/>
    </location>
</feature>
<evidence type="ECO:0000256" key="4">
    <source>
        <dbReference type="ARBA" id="ARBA00022833"/>
    </source>
</evidence>
<feature type="compositionally biased region" description="Low complexity" evidence="6">
    <location>
        <begin position="24"/>
        <end position="39"/>
    </location>
</feature>
<evidence type="ECO:0000256" key="1">
    <source>
        <dbReference type="ARBA" id="ARBA00004123"/>
    </source>
</evidence>
<evidence type="ECO:0000256" key="3">
    <source>
        <dbReference type="ARBA" id="ARBA00022771"/>
    </source>
</evidence>
<dbReference type="OrthoDB" id="2592092at2759"/>
<reference evidence="9 10" key="1">
    <citation type="journal article" date="2018" name="Nat. Ecol. Evol.">
        <title>Pezizomycetes genomes reveal the molecular basis of ectomycorrhizal truffle lifestyle.</title>
        <authorList>
            <person name="Murat C."/>
            <person name="Payen T."/>
            <person name="Noel B."/>
            <person name="Kuo A."/>
            <person name="Morin E."/>
            <person name="Chen J."/>
            <person name="Kohler A."/>
            <person name="Krizsan K."/>
            <person name="Balestrini R."/>
            <person name="Da Silva C."/>
            <person name="Montanini B."/>
            <person name="Hainaut M."/>
            <person name="Levati E."/>
            <person name="Barry K.W."/>
            <person name="Belfiori B."/>
            <person name="Cichocki N."/>
            <person name="Clum A."/>
            <person name="Dockter R.B."/>
            <person name="Fauchery L."/>
            <person name="Guy J."/>
            <person name="Iotti M."/>
            <person name="Le Tacon F."/>
            <person name="Lindquist E.A."/>
            <person name="Lipzen A."/>
            <person name="Malagnac F."/>
            <person name="Mello A."/>
            <person name="Molinier V."/>
            <person name="Miyauchi S."/>
            <person name="Poulain J."/>
            <person name="Riccioni C."/>
            <person name="Rubini A."/>
            <person name="Sitrit Y."/>
            <person name="Splivallo R."/>
            <person name="Traeger S."/>
            <person name="Wang M."/>
            <person name="Zifcakova L."/>
            <person name="Wipf D."/>
            <person name="Zambonelli A."/>
            <person name="Paolocci F."/>
            <person name="Nowrousian M."/>
            <person name="Ottonello S."/>
            <person name="Baldrian P."/>
            <person name="Spatafora J.W."/>
            <person name="Henrissat B."/>
            <person name="Nagy L.G."/>
            <person name="Aury J.M."/>
            <person name="Wincker P."/>
            <person name="Grigoriev I.V."/>
            <person name="Bonfante P."/>
            <person name="Martin F.M."/>
        </authorList>
    </citation>
    <scope>NUCLEOTIDE SEQUENCE [LARGE SCALE GENOMIC DNA]</scope>
    <source>
        <strain evidence="9 10">RN42</strain>
    </source>
</reference>
<dbReference type="GO" id="GO:0005634">
    <property type="term" value="C:nucleus"/>
    <property type="evidence" value="ECO:0007669"/>
    <property type="project" value="UniProtKB-SubCell"/>
</dbReference>
<dbReference type="Proteomes" id="UP000275078">
    <property type="component" value="Unassembled WGS sequence"/>
</dbReference>
<gene>
    <name evidence="9" type="ORF">BJ508DRAFT_419552</name>
</gene>
<evidence type="ECO:0000256" key="6">
    <source>
        <dbReference type="SAM" id="MobiDB-lite"/>
    </source>
</evidence>